<dbReference type="RefSeq" id="WP_406832808.1">
    <property type="nucleotide sequence ID" value="NZ_CP157483.1"/>
</dbReference>
<proteinExistence type="predicted"/>
<dbReference type="AlphaFoldDB" id="A0AAU7JY07"/>
<evidence type="ECO:0000256" key="1">
    <source>
        <dbReference type="SAM" id="MobiDB-lite"/>
    </source>
</evidence>
<accession>A0AAU7JY07</accession>
<feature type="region of interest" description="Disordered" evidence="1">
    <location>
        <begin position="209"/>
        <end position="228"/>
    </location>
</feature>
<protein>
    <submittedName>
        <fullName evidence="2">Uncharacterized protein</fullName>
    </submittedName>
</protein>
<dbReference type="EMBL" id="CP157483">
    <property type="protein sequence ID" value="XBO45316.1"/>
    <property type="molecule type" value="Genomic_DNA"/>
</dbReference>
<gene>
    <name evidence="2" type="ORF">ABEG17_08295</name>
</gene>
<evidence type="ECO:0000313" key="2">
    <source>
        <dbReference type="EMBL" id="XBO45316.1"/>
    </source>
</evidence>
<feature type="compositionally biased region" description="Basic and acidic residues" evidence="1">
    <location>
        <begin position="216"/>
        <end position="226"/>
    </location>
</feature>
<organism evidence="2">
    <name type="scientific">Pedococcus sp. KACC 23699</name>
    <dbReference type="NCBI Taxonomy" id="3149228"/>
    <lineage>
        <taxon>Bacteria</taxon>
        <taxon>Bacillati</taxon>
        <taxon>Actinomycetota</taxon>
        <taxon>Actinomycetes</taxon>
        <taxon>Micrococcales</taxon>
        <taxon>Intrasporangiaceae</taxon>
        <taxon>Pedococcus</taxon>
    </lineage>
</organism>
<sequence>MTVIRRRTVTLPDQLTITFLHLPDGCTVSALRQMLAANLYVLAGTTSSPTGQSTGYGAYVGTSTALDQQMVRCGVSLRQWTYRQGRLIPDTVVLINRTERPIDPNALLLIEASLARAISTRHTILNTRTSAPTAALAATRHQRLWAMRTSQRLAGLILGQVFHPHEPSATGGTTREQLIRLVLNQDPPVAMDVDDLLAAAHAADITVAGRTPAQRSRRDVTTREHQGATGCPRLLRTHIGGRAVIYPAGTMSLRQARASYRASHPEVLQRPHRRCSRNGENRAH</sequence>
<feature type="region of interest" description="Disordered" evidence="1">
    <location>
        <begin position="261"/>
        <end position="284"/>
    </location>
</feature>
<name>A0AAU7JY07_9MICO</name>
<reference evidence="2" key="1">
    <citation type="submission" date="2024-05" db="EMBL/GenBank/DDBJ databases">
        <authorList>
            <person name="Kim S."/>
            <person name="Heo J."/>
            <person name="Choi H."/>
            <person name="Choi Y."/>
            <person name="Kwon S.-W."/>
            <person name="Kim Y."/>
        </authorList>
    </citation>
    <scope>NUCLEOTIDE SEQUENCE</scope>
    <source>
        <strain evidence="2">KACC 23699</strain>
    </source>
</reference>